<dbReference type="GO" id="GO:0004673">
    <property type="term" value="F:protein histidine kinase activity"/>
    <property type="evidence" value="ECO:0007669"/>
    <property type="project" value="UniProtKB-EC"/>
</dbReference>
<dbReference type="InterPro" id="IPR035965">
    <property type="entry name" value="PAS-like_dom_sf"/>
</dbReference>
<feature type="domain" description="Histidine kinase" evidence="12">
    <location>
        <begin position="227"/>
        <end position="403"/>
    </location>
</feature>
<dbReference type="Proteomes" id="UP000186631">
    <property type="component" value="Unassembled WGS sequence"/>
</dbReference>
<dbReference type="CDD" id="cd00130">
    <property type="entry name" value="PAS"/>
    <property type="match status" value="1"/>
</dbReference>
<proteinExistence type="predicted"/>
<dbReference type="SUPFAM" id="SSF55785">
    <property type="entry name" value="PYP-like sensor domain (PAS domain)"/>
    <property type="match status" value="1"/>
</dbReference>
<keyword evidence="11" id="KW-0472">Membrane</keyword>
<evidence type="ECO:0000256" key="2">
    <source>
        <dbReference type="ARBA" id="ARBA00004370"/>
    </source>
</evidence>
<evidence type="ECO:0000256" key="3">
    <source>
        <dbReference type="ARBA" id="ARBA00012438"/>
    </source>
</evidence>
<comment type="subcellular location">
    <subcellularLocation>
        <location evidence="2">Membrane</location>
    </subcellularLocation>
</comment>
<dbReference type="AlphaFoldDB" id="A0A1Q6J0F4"/>
<keyword evidence="11" id="KW-0812">Transmembrane</keyword>
<reference evidence="14 15" key="1">
    <citation type="journal article" date="2016" name="Nat. Biotechnol.">
        <title>Measurement of bacterial replication rates in microbial communities.</title>
        <authorList>
            <person name="Brown C.T."/>
            <person name="Olm M.R."/>
            <person name="Thomas B.C."/>
            <person name="Banfield J.F."/>
        </authorList>
    </citation>
    <scope>NUCLEOTIDE SEQUENCE [LARGE SCALE GENOMIC DNA]</scope>
    <source>
        <strain evidence="14">42_262</strain>
    </source>
</reference>
<dbReference type="GO" id="GO:0016020">
    <property type="term" value="C:membrane"/>
    <property type="evidence" value="ECO:0007669"/>
    <property type="project" value="UniProtKB-SubCell"/>
</dbReference>
<gene>
    <name evidence="14" type="ORF">BHV80_10780</name>
</gene>
<evidence type="ECO:0000256" key="10">
    <source>
        <dbReference type="SAM" id="Coils"/>
    </source>
</evidence>
<comment type="caution">
    <text evidence="14">The sequence shown here is derived from an EMBL/GenBank/DDBJ whole genome shotgun (WGS) entry which is preliminary data.</text>
</comment>
<evidence type="ECO:0000256" key="4">
    <source>
        <dbReference type="ARBA" id="ARBA00022553"/>
    </source>
</evidence>
<keyword evidence="7 14" id="KW-0418">Kinase</keyword>
<feature type="coiled-coil region" evidence="10">
    <location>
        <begin position="89"/>
        <end position="116"/>
    </location>
</feature>
<evidence type="ECO:0000313" key="14">
    <source>
        <dbReference type="EMBL" id="OKZ46607.1"/>
    </source>
</evidence>
<dbReference type="Gene3D" id="6.10.340.10">
    <property type="match status" value="1"/>
</dbReference>
<evidence type="ECO:0000256" key="9">
    <source>
        <dbReference type="ARBA" id="ARBA00023012"/>
    </source>
</evidence>
<dbReference type="PANTHER" id="PTHR43065:SF10">
    <property type="entry name" value="PEROXIDE STRESS-ACTIVATED HISTIDINE KINASE MAK3"/>
    <property type="match status" value="1"/>
</dbReference>
<dbReference type="InterPro" id="IPR004358">
    <property type="entry name" value="Sig_transdc_His_kin-like_C"/>
</dbReference>
<feature type="transmembrane region" description="Helical" evidence="11">
    <location>
        <begin position="6"/>
        <end position="24"/>
    </location>
</feature>
<keyword evidence="4" id="KW-0597">Phosphoprotein</keyword>
<dbReference type="PROSITE" id="PS50885">
    <property type="entry name" value="HAMP"/>
    <property type="match status" value="1"/>
</dbReference>
<evidence type="ECO:0000256" key="8">
    <source>
        <dbReference type="ARBA" id="ARBA00022840"/>
    </source>
</evidence>
<dbReference type="EMBL" id="MNQV01000200">
    <property type="protein sequence ID" value="OKZ46607.1"/>
    <property type="molecule type" value="Genomic_DNA"/>
</dbReference>
<dbReference type="InterPro" id="IPR036890">
    <property type="entry name" value="HATPase_C_sf"/>
</dbReference>
<evidence type="ECO:0000256" key="11">
    <source>
        <dbReference type="SAM" id="Phobius"/>
    </source>
</evidence>
<evidence type="ECO:0000256" key="7">
    <source>
        <dbReference type="ARBA" id="ARBA00022777"/>
    </source>
</evidence>
<accession>A0A1Q6J0F4</accession>
<dbReference type="PANTHER" id="PTHR43065">
    <property type="entry name" value="SENSOR HISTIDINE KINASE"/>
    <property type="match status" value="1"/>
</dbReference>
<feature type="domain" description="HAMP" evidence="13">
    <location>
        <begin position="52"/>
        <end position="104"/>
    </location>
</feature>
<keyword evidence="9" id="KW-0902">Two-component regulatory system</keyword>
<dbReference type="SMART" id="SM00304">
    <property type="entry name" value="HAMP"/>
    <property type="match status" value="1"/>
</dbReference>
<evidence type="ECO:0000256" key="1">
    <source>
        <dbReference type="ARBA" id="ARBA00000085"/>
    </source>
</evidence>
<evidence type="ECO:0000259" key="12">
    <source>
        <dbReference type="PROSITE" id="PS50109"/>
    </source>
</evidence>
<keyword evidence="11" id="KW-1133">Transmembrane helix</keyword>
<dbReference type="Pfam" id="PF13188">
    <property type="entry name" value="PAS_8"/>
    <property type="match status" value="1"/>
</dbReference>
<dbReference type="GO" id="GO:0005524">
    <property type="term" value="F:ATP binding"/>
    <property type="evidence" value="ECO:0007669"/>
    <property type="project" value="UniProtKB-KW"/>
</dbReference>
<feature type="transmembrane region" description="Helical" evidence="11">
    <location>
        <begin position="31"/>
        <end position="51"/>
    </location>
</feature>
<dbReference type="SUPFAM" id="SSF55874">
    <property type="entry name" value="ATPase domain of HSP90 chaperone/DNA topoisomerase II/histidine kinase"/>
    <property type="match status" value="1"/>
</dbReference>
<organism evidence="14 15">
    <name type="scientific">Phocaeicola vulgatus</name>
    <name type="common">Bacteroides vulgatus</name>
    <dbReference type="NCBI Taxonomy" id="821"/>
    <lineage>
        <taxon>Bacteria</taxon>
        <taxon>Pseudomonadati</taxon>
        <taxon>Bacteroidota</taxon>
        <taxon>Bacteroidia</taxon>
        <taxon>Bacteroidales</taxon>
        <taxon>Bacteroidaceae</taxon>
        <taxon>Phocaeicola</taxon>
    </lineage>
</organism>
<dbReference type="GO" id="GO:0000160">
    <property type="term" value="P:phosphorelay signal transduction system"/>
    <property type="evidence" value="ECO:0007669"/>
    <property type="project" value="UniProtKB-KW"/>
</dbReference>
<keyword evidence="8" id="KW-0067">ATP-binding</keyword>
<evidence type="ECO:0000313" key="15">
    <source>
        <dbReference type="Proteomes" id="UP000186631"/>
    </source>
</evidence>
<keyword evidence="5" id="KW-0808">Transferase</keyword>
<evidence type="ECO:0000256" key="6">
    <source>
        <dbReference type="ARBA" id="ARBA00022741"/>
    </source>
</evidence>
<keyword evidence="6" id="KW-0547">Nucleotide-binding</keyword>
<dbReference type="PROSITE" id="PS50109">
    <property type="entry name" value="HIS_KIN"/>
    <property type="match status" value="1"/>
</dbReference>
<dbReference type="CDD" id="cd06225">
    <property type="entry name" value="HAMP"/>
    <property type="match status" value="1"/>
</dbReference>
<keyword evidence="10" id="KW-0175">Coiled coil</keyword>
<dbReference type="InterPro" id="IPR003660">
    <property type="entry name" value="HAMP_dom"/>
</dbReference>
<feature type="non-terminal residue" evidence="14">
    <location>
        <position position="403"/>
    </location>
</feature>
<dbReference type="Pfam" id="PF02518">
    <property type="entry name" value="HATPase_c"/>
    <property type="match status" value="1"/>
</dbReference>
<dbReference type="InterPro" id="IPR003594">
    <property type="entry name" value="HATPase_dom"/>
</dbReference>
<dbReference type="Gene3D" id="3.30.565.10">
    <property type="entry name" value="Histidine kinase-like ATPase, C-terminal domain"/>
    <property type="match status" value="1"/>
</dbReference>
<sequence length="403" mass="45578">MKLKFLFFFLALLLTAVWTILLVLTLKERGALFYIGEGVITFSLVFLVYFYRKVVKPLDIIGNGMELLREQDFSSRLTPVGQKEADRIVLVFNRMMEQLKDERLRLREQNHFLDLLVSASPMGVVILTLDGHISMLNAAALRFLDYSSSEEVRGRLLCELASPLAEEIERIPKDTTETIRLSDSMIYRCSRLSFVDRGFSHSFILVESLTSEVVKAEKKAYEKVIRMIAHEVNNTTAGITSTLDTVDGALECMEDTEDLREVMKVCIERCYSMSRFITNFANVVKIPEPQLQSVDLNDRVAACKTFMETVCRNRKITLHLNLCKENPEVMMDTSLFEQVLVNIIKNAAESIGETGDIFIRTSVSPTMLEIADTGAGISKEVETKLFSPFFSTKPNGQGIGLIF</sequence>
<dbReference type="Gene3D" id="3.30.450.20">
    <property type="entry name" value="PAS domain"/>
    <property type="match status" value="1"/>
</dbReference>
<dbReference type="SMART" id="SM00091">
    <property type="entry name" value="PAS"/>
    <property type="match status" value="1"/>
</dbReference>
<evidence type="ECO:0000259" key="13">
    <source>
        <dbReference type="PROSITE" id="PS50885"/>
    </source>
</evidence>
<name>A0A1Q6J0F4_PHOVU</name>
<evidence type="ECO:0000256" key="5">
    <source>
        <dbReference type="ARBA" id="ARBA00022679"/>
    </source>
</evidence>
<dbReference type="InterPro" id="IPR005467">
    <property type="entry name" value="His_kinase_dom"/>
</dbReference>
<dbReference type="PRINTS" id="PR00344">
    <property type="entry name" value="BCTRLSENSOR"/>
</dbReference>
<dbReference type="InterPro" id="IPR000014">
    <property type="entry name" value="PAS"/>
</dbReference>
<protein>
    <recommendedName>
        <fullName evidence="3">histidine kinase</fullName>
        <ecNumber evidence="3">2.7.13.3</ecNumber>
    </recommendedName>
</protein>
<dbReference type="EC" id="2.7.13.3" evidence="3"/>
<comment type="catalytic activity">
    <reaction evidence="1">
        <text>ATP + protein L-histidine = ADP + protein N-phospho-L-histidine.</text>
        <dbReference type="EC" id="2.7.13.3"/>
    </reaction>
</comment>